<dbReference type="PANTHER" id="PTHR11014">
    <property type="entry name" value="PEPTIDASE M20 FAMILY MEMBER"/>
    <property type="match status" value="1"/>
</dbReference>
<dbReference type="SUPFAM" id="SSF55031">
    <property type="entry name" value="Bacterial exopeptidase dimerisation domain"/>
    <property type="match status" value="1"/>
</dbReference>
<dbReference type="InterPro" id="IPR017439">
    <property type="entry name" value="Amidohydrolase"/>
</dbReference>
<organism evidence="3 4">
    <name type="scientific">Devosia honganensis</name>
    <dbReference type="NCBI Taxonomy" id="1610527"/>
    <lineage>
        <taxon>Bacteria</taxon>
        <taxon>Pseudomonadati</taxon>
        <taxon>Pseudomonadota</taxon>
        <taxon>Alphaproteobacteria</taxon>
        <taxon>Hyphomicrobiales</taxon>
        <taxon>Devosiaceae</taxon>
        <taxon>Devosia</taxon>
    </lineage>
</organism>
<dbReference type="SUPFAM" id="SSF53187">
    <property type="entry name" value="Zn-dependent exopeptidases"/>
    <property type="match status" value="1"/>
</dbReference>
<keyword evidence="1" id="KW-0378">Hydrolase</keyword>
<dbReference type="Gene3D" id="3.40.630.10">
    <property type="entry name" value="Zn peptidases"/>
    <property type="match status" value="1"/>
</dbReference>
<evidence type="ECO:0000313" key="4">
    <source>
        <dbReference type="Proteomes" id="UP001595613"/>
    </source>
</evidence>
<dbReference type="Pfam" id="PF07687">
    <property type="entry name" value="M20_dimer"/>
    <property type="match status" value="1"/>
</dbReference>
<evidence type="ECO:0000259" key="2">
    <source>
        <dbReference type="Pfam" id="PF07687"/>
    </source>
</evidence>
<dbReference type="Gene3D" id="3.30.70.360">
    <property type="match status" value="1"/>
</dbReference>
<dbReference type="EMBL" id="JBHRYD010000015">
    <property type="protein sequence ID" value="MFC3706213.1"/>
    <property type="molecule type" value="Genomic_DNA"/>
</dbReference>
<evidence type="ECO:0000256" key="1">
    <source>
        <dbReference type="ARBA" id="ARBA00022801"/>
    </source>
</evidence>
<evidence type="ECO:0000313" key="3">
    <source>
        <dbReference type="EMBL" id="MFC3706213.1"/>
    </source>
</evidence>
<feature type="domain" description="Peptidase M20 dimerisation" evidence="2">
    <location>
        <begin position="189"/>
        <end position="278"/>
    </location>
</feature>
<sequence>MPIINRVAEISKDVVAWRQHLHQHPELMYDLPQTAAFVAEKLRGFGCDEVVEAIGRTGVVAVIEGRSTASGKVIGIRADMDALPIHEEADVEFPSLVPGRMHACGHDAHTAILLGAARHLAETRNFDGTAVIIFQPAEEGGAGARAMIEDGLLDRFGIQQVYGLHNMVNLPVGQFALRPGAMMASTDKFTITISGRGGHAARPHEAIDPVVVAASLVMNLQTIAARNVDPLQSAVVTVGAIEGGEAFNVIPETARLVGTTRALDAAVRDLCQQRIETMTHQLCAAYGATADISYERGYPVVVNEPEATEILADTARDVGGMHSVDTDLTPVMGAEDFAYMLQERQGAYIFLGIGPSAPHHHPRYKFNDEAVPYGVSLWARLIERTMPLSA</sequence>
<keyword evidence="4" id="KW-1185">Reference proteome</keyword>
<dbReference type="PIRSF" id="PIRSF005962">
    <property type="entry name" value="Pept_M20D_amidohydro"/>
    <property type="match status" value="1"/>
</dbReference>
<dbReference type="InterPro" id="IPR011650">
    <property type="entry name" value="Peptidase_M20_dimer"/>
</dbReference>
<accession>A0ABV7X6E7</accession>
<protein>
    <submittedName>
        <fullName evidence="3">M20 aminoacylase family protein</fullName>
    </submittedName>
</protein>
<dbReference type="InterPro" id="IPR036264">
    <property type="entry name" value="Bact_exopeptidase_dim_dom"/>
</dbReference>
<name>A0ABV7X6E7_9HYPH</name>
<dbReference type="CDD" id="cd05666">
    <property type="entry name" value="M20_Acy1-like"/>
    <property type="match status" value="1"/>
</dbReference>
<dbReference type="Pfam" id="PF01546">
    <property type="entry name" value="Peptidase_M20"/>
    <property type="match status" value="1"/>
</dbReference>
<dbReference type="Proteomes" id="UP001595613">
    <property type="component" value="Unassembled WGS sequence"/>
</dbReference>
<gene>
    <name evidence="3" type="ORF">ACFOOL_15780</name>
</gene>
<reference evidence="4" key="1">
    <citation type="journal article" date="2019" name="Int. J. Syst. Evol. Microbiol.">
        <title>The Global Catalogue of Microorganisms (GCM) 10K type strain sequencing project: providing services to taxonomists for standard genome sequencing and annotation.</title>
        <authorList>
            <consortium name="The Broad Institute Genomics Platform"/>
            <consortium name="The Broad Institute Genome Sequencing Center for Infectious Disease"/>
            <person name="Wu L."/>
            <person name="Ma J."/>
        </authorList>
    </citation>
    <scope>NUCLEOTIDE SEQUENCE [LARGE SCALE GENOMIC DNA]</scope>
    <source>
        <strain evidence="4">KCTC 42281</strain>
    </source>
</reference>
<proteinExistence type="predicted"/>
<comment type="caution">
    <text evidence="3">The sequence shown here is derived from an EMBL/GenBank/DDBJ whole genome shotgun (WGS) entry which is preliminary data.</text>
</comment>
<dbReference type="RefSeq" id="WP_380098294.1">
    <property type="nucleotide sequence ID" value="NZ_JBHRYD010000015.1"/>
</dbReference>
<dbReference type="PANTHER" id="PTHR11014:SF63">
    <property type="entry name" value="METALLOPEPTIDASE, PUTATIVE (AFU_ORTHOLOGUE AFUA_6G09600)-RELATED"/>
    <property type="match status" value="1"/>
</dbReference>
<dbReference type="InterPro" id="IPR002933">
    <property type="entry name" value="Peptidase_M20"/>
</dbReference>
<dbReference type="NCBIfam" id="TIGR01891">
    <property type="entry name" value="amidohydrolases"/>
    <property type="match status" value="1"/>
</dbReference>